<evidence type="ECO:0000313" key="2">
    <source>
        <dbReference type="Proteomes" id="UP001652621"/>
    </source>
</evidence>
<name>A0ABM3VQM8_MUSDO</name>
<protein>
    <submittedName>
        <fullName evidence="3">Uncharacterized protein LOC101891678</fullName>
    </submittedName>
</protein>
<organism evidence="2 3">
    <name type="scientific">Musca domestica</name>
    <name type="common">House fly</name>
    <dbReference type="NCBI Taxonomy" id="7370"/>
    <lineage>
        <taxon>Eukaryota</taxon>
        <taxon>Metazoa</taxon>
        <taxon>Ecdysozoa</taxon>
        <taxon>Arthropoda</taxon>
        <taxon>Hexapoda</taxon>
        <taxon>Insecta</taxon>
        <taxon>Pterygota</taxon>
        <taxon>Neoptera</taxon>
        <taxon>Endopterygota</taxon>
        <taxon>Diptera</taxon>
        <taxon>Brachycera</taxon>
        <taxon>Muscomorpha</taxon>
        <taxon>Muscoidea</taxon>
        <taxon>Muscidae</taxon>
        <taxon>Musca</taxon>
    </lineage>
</organism>
<proteinExistence type="predicted"/>
<feature type="compositionally biased region" description="Basic and acidic residues" evidence="1">
    <location>
        <begin position="226"/>
        <end position="238"/>
    </location>
</feature>
<reference evidence="3" key="1">
    <citation type="submission" date="2025-08" db="UniProtKB">
        <authorList>
            <consortium name="RefSeq"/>
        </authorList>
    </citation>
    <scope>IDENTIFICATION</scope>
    <source>
        <strain evidence="3">Aabys</strain>
        <tissue evidence="3">Whole body</tissue>
    </source>
</reference>
<sequence length="366" mass="41958">MGSCLGTSKSNKLTGNTTRSTSSLVSTCLGRHSTDDQDFDLISNVSGPQQRNNFIFRIWNFKRKKKSSHILDKFWQHQDTTYAKLSNGNNGESFSDIQLQNLDVNNLLATTGHTKESSINYIPSRVPSSRASSSLDLEWEHEYSQMRHYQQHMIKQRTQMLQSYQQLQMMETKNCDETSADESWHYVSRDGEVEEDQLNSMASMSSMAELPSEAEVEVTRQRSQIRSKDAQRSVERRALLRSNSHMQRSITRNSSHNSWSHISTPESLEWDVDEEQQKQMHVEDDNLDHETLKLLHQIEQLKNRVLYETGEGLYNIMDDSYTMGDYGLNNMNGQHTNTTMAMFGRGPPSGTGFQLGDSDGENGNYR</sequence>
<evidence type="ECO:0000256" key="1">
    <source>
        <dbReference type="SAM" id="MobiDB-lite"/>
    </source>
</evidence>
<feature type="region of interest" description="Disordered" evidence="1">
    <location>
        <begin position="346"/>
        <end position="366"/>
    </location>
</feature>
<feature type="region of interest" description="Disordered" evidence="1">
    <location>
        <begin position="1"/>
        <end position="20"/>
    </location>
</feature>
<feature type="compositionally biased region" description="Polar residues" evidence="1">
    <location>
        <begin position="241"/>
        <end position="262"/>
    </location>
</feature>
<dbReference type="Proteomes" id="UP001652621">
    <property type="component" value="Unplaced"/>
</dbReference>
<keyword evidence="2" id="KW-1185">Reference proteome</keyword>
<dbReference type="RefSeq" id="XP_058988108.1">
    <property type="nucleotide sequence ID" value="XM_059132125.1"/>
</dbReference>
<evidence type="ECO:0000313" key="3">
    <source>
        <dbReference type="RefSeq" id="XP_058988108.1"/>
    </source>
</evidence>
<accession>A0ABM3VQM8</accession>
<gene>
    <name evidence="3" type="primary">LOC101891678</name>
</gene>
<dbReference type="GeneID" id="101891678"/>
<feature type="region of interest" description="Disordered" evidence="1">
    <location>
        <begin position="210"/>
        <end position="262"/>
    </location>
</feature>